<organism evidence="3">
    <name type="scientific">Ensete ventricosum</name>
    <name type="common">Abyssinian banana</name>
    <name type="synonym">Musa ensete</name>
    <dbReference type="NCBI Taxonomy" id="4639"/>
    <lineage>
        <taxon>Eukaryota</taxon>
        <taxon>Viridiplantae</taxon>
        <taxon>Streptophyta</taxon>
        <taxon>Embryophyta</taxon>
        <taxon>Tracheophyta</taxon>
        <taxon>Spermatophyta</taxon>
        <taxon>Magnoliopsida</taxon>
        <taxon>Liliopsida</taxon>
        <taxon>Zingiberales</taxon>
        <taxon>Musaceae</taxon>
        <taxon>Ensete</taxon>
    </lineage>
</organism>
<evidence type="ECO:0000256" key="1">
    <source>
        <dbReference type="SAM" id="Coils"/>
    </source>
</evidence>
<dbReference type="EMBL" id="KV875481">
    <property type="protein sequence ID" value="RZR71010.1"/>
    <property type="molecule type" value="Genomic_DNA"/>
</dbReference>
<feature type="coiled-coil region" evidence="1">
    <location>
        <begin position="149"/>
        <end position="204"/>
    </location>
</feature>
<proteinExistence type="predicted"/>
<feature type="compositionally biased region" description="Basic and acidic residues" evidence="2">
    <location>
        <begin position="65"/>
        <end position="79"/>
    </location>
</feature>
<protein>
    <submittedName>
        <fullName evidence="3">Uncharacterized protein</fullName>
    </submittedName>
</protein>
<feature type="compositionally biased region" description="Basic residues" evidence="2">
    <location>
        <begin position="50"/>
        <end position="64"/>
    </location>
</feature>
<reference evidence="3" key="1">
    <citation type="journal article" date="2018" name="Data Brief">
        <title>Genome sequence data from 17 accessions of Ensete ventricosum, a staple food crop for millions in Ethiopia.</title>
        <authorList>
            <person name="Yemataw Z."/>
            <person name="Muzemil S."/>
            <person name="Ambachew D."/>
            <person name="Tripathi L."/>
            <person name="Tesfaye K."/>
            <person name="Chala A."/>
            <person name="Farbos A."/>
            <person name="O'Neill P."/>
            <person name="Moore K."/>
            <person name="Grant M."/>
            <person name="Studholme D.J."/>
        </authorList>
    </citation>
    <scope>NUCLEOTIDE SEQUENCE [LARGE SCALE GENOMIC DNA]</scope>
    <source>
        <tissue evidence="3">Leaf</tissue>
    </source>
</reference>
<name>A0A445M9T6_ENSVE</name>
<keyword evidence="1" id="KW-0175">Coiled coil</keyword>
<dbReference type="Proteomes" id="UP000290560">
    <property type="component" value="Unassembled WGS sequence"/>
</dbReference>
<dbReference type="AlphaFoldDB" id="A0A445M9T6"/>
<gene>
    <name evidence="3" type="ORF">BHM03_00002872</name>
</gene>
<evidence type="ECO:0000256" key="2">
    <source>
        <dbReference type="SAM" id="MobiDB-lite"/>
    </source>
</evidence>
<accession>A0A445M9T6</accession>
<evidence type="ECO:0000313" key="3">
    <source>
        <dbReference type="EMBL" id="RZR71010.1"/>
    </source>
</evidence>
<feature type="region of interest" description="Disordered" evidence="2">
    <location>
        <begin position="1"/>
        <end position="103"/>
    </location>
</feature>
<sequence>MPKMSDGKALSTGVAAPAREVDVSPAKEVPKASSKRSIDAPTEQVDDPARRHKKVKVLVRRHKSRHDEGGSRFHCKGKEPAAPSEELATPVESDEGGASPARWRGLKNSTKVWNDSLAAEEFERGILHPQLVRELYTLPLSPSCQGDGFDEVLQRLEASKKELSEVRSNLVEIQRLLKEAQVRARKMDDELLQVVKALENARAELPRQVVDRYKESADFKEGLKRMGRVTYKYGYRVVGPLPCPTPGLGG</sequence>